<feature type="transmembrane region" description="Helical" evidence="1">
    <location>
        <begin position="45"/>
        <end position="63"/>
    </location>
</feature>
<reference evidence="2" key="1">
    <citation type="journal article" date="2014" name="Int. J. Syst. Evol. Microbiol.">
        <title>Complete genome sequence of Corynebacterium casei LMG S-19264T (=DSM 44701T), isolated from a smear-ripened cheese.</title>
        <authorList>
            <consortium name="US DOE Joint Genome Institute (JGI-PGF)"/>
            <person name="Walter F."/>
            <person name="Albersmeier A."/>
            <person name="Kalinowski J."/>
            <person name="Ruckert C."/>
        </authorList>
    </citation>
    <scope>NUCLEOTIDE SEQUENCE</scope>
    <source>
        <strain evidence="2">KCTC 22169</strain>
    </source>
</reference>
<dbReference type="EMBL" id="BMXR01000005">
    <property type="protein sequence ID" value="GGX54025.1"/>
    <property type="molecule type" value="Genomic_DNA"/>
</dbReference>
<feature type="transmembrane region" description="Helical" evidence="1">
    <location>
        <begin position="140"/>
        <end position="159"/>
    </location>
</feature>
<keyword evidence="1" id="KW-1133">Transmembrane helix</keyword>
<dbReference type="AlphaFoldDB" id="A0A918K7S4"/>
<keyword evidence="1" id="KW-0812">Transmembrane</keyword>
<organism evidence="2 3">
    <name type="scientific">Saccharospirillum salsuginis</name>
    <dbReference type="NCBI Taxonomy" id="418750"/>
    <lineage>
        <taxon>Bacteria</taxon>
        <taxon>Pseudomonadati</taxon>
        <taxon>Pseudomonadota</taxon>
        <taxon>Gammaproteobacteria</taxon>
        <taxon>Oceanospirillales</taxon>
        <taxon>Saccharospirillaceae</taxon>
        <taxon>Saccharospirillum</taxon>
    </lineage>
</organism>
<evidence type="ECO:0000313" key="2">
    <source>
        <dbReference type="EMBL" id="GGX54025.1"/>
    </source>
</evidence>
<reference evidence="2" key="2">
    <citation type="submission" date="2020-09" db="EMBL/GenBank/DDBJ databases">
        <authorList>
            <person name="Sun Q."/>
            <person name="Kim S."/>
        </authorList>
    </citation>
    <scope>NUCLEOTIDE SEQUENCE</scope>
    <source>
        <strain evidence="2">KCTC 22169</strain>
    </source>
</reference>
<evidence type="ECO:0000256" key="1">
    <source>
        <dbReference type="SAM" id="Phobius"/>
    </source>
</evidence>
<keyword evidence="1" id="KW-0472">Membrane</keyword>
<dbReference type="RefSeq" id="WP_189608566.1">
    <property type="nucleotide sequence ID" value="NZ_BMXR01000005.1"/>
</dbReference>
<dbReference type="Proteomes" id="UP000626148">
    <property type="component" value="Unassembled WGS sequence"/>
</dbReference>
<feature type="transmembrane region" description="Helical" evidence="1">
    <location>
        <begin position="111"/>
        <end position="133"/>
    </location>
</feature>
<proteinExistence type="predicted"/>
<gene>
    <name evidence="2" type="ORF">GCM10007392_21680</name>
</gene>
<evidence type="ECO:0000313" key="3">
    <source>
        <dbReference type="Proteomes" id="UP000626148"/>
    </source>
</evidence>
<feature type="transmembrane region" description="Helical" evidence="1">
    <location>
        <begin position="70"/>
        <end position="91"/>
    </location>
</feature>
<keyword evidence="3" id="KW-1185">Reference proteome</keyword>
<comment type="caution">
    <text evidence="2">The sequence shown here is derived from an EMBL/GenBank/DDBJ whole genome shotgun (WGS) entry which is preliminary data.</text>
</comment>
<name>A0A918K7S4_9GAMM</name>
<sequence>MFKMLLLAGPLALLLILPPDALRFELMRAARSEHHSAGRLLGWRLFGTTPIATLLALGIWHWAHSGPLGLPLIVFTGALTAATLWMLFWMRTFIADPLHPLRPIGFVSVTLASWLSIPLWLSAFTQLALMIAWMSEVRPVVLLTGALVWVLVDAFVVVAGGESGLGQRFIQLEAAQRRVGRWLGSVLLVLAVWAVVLSLG</sequence>
<feature type="transmembrane region" description="Helical" evidence="1">
    <location>
        <begin position="179"/>
        <end position="199"/>
    </location>
</feature>
<accession>A0A918K7S4</accession>
<protein>
    <submittedName>
        <fullName evidence="2">Uncharacterized protein</fullName>
    </submittedName>
</protein>